<evidence type="ECO:0000259" key="1">
    <source>
        <dbReference type="Pfam" id="PF00017"/>
    </source>
</evidence>
<dbReference type="InterPro" id="IPR036860">
    <property type="entry name" value="SH2_dom_sf"/>
</dbReference>
<organism evidence="2 3">
    <name type="scientific">Romanomermis culicivorax</name>
    <name type="common">Nematode worm</name>
    <dbReference type="NCBI Taxonomy" id="13658"/>
    <lineage>
        <taxon>Eukaryota</taxon>
        <taxon>Metazoa</taxon>
        <taxon>Ecdysozoa</taxon>
        <taxon>Nematoda</taxon>
        <taxon>Enoplea</taxon>
        <taxon>Dorylaimia</taxon>
        <taxon>Mermithida</taxon>
        <taxon>Mermithoidea</taxon>
        <taxon>Mermithidae</taxon>
        <taxon>Romanomermis</taxon>
    </lineage>
</organism>
<evidence type="ECO:0000313" key="3">
    <source>
        <dbReference type="WBParaSite" id="nRc.2.0.1.t03180-RA"/>
    </source>
</evidence>
<dbReference type="Proteomes" id="UP000887565">
    <property type="component" value="Unplaced"/>
</dbReference>
<dbReference type="AlphaFoldDB" id="A0A915HNX2"/>
<dbReference type="Gene3D" id="3.30.505.10">
    <property type="entry name" value="SH2 domain"/>
    <property type="match status" value="1"/>
</dbReference>
<feature type="domain" description="SH2" evidence="1">
    <location>
        <begin position="19"/>
        <end position="69"/>
    </location>
</feature>
<name>A0A915HNX2_ROMCU</name>
<reference evidence="3" key="1">
    <citation type="submission" date="2022-11" db="UniProtKB">
        <authorList>
            <consortium name="WormBaseParasite"/>
        </authorList>
    </citation>
    <scope>IDENTIFICATION</scope>
</reference>
<dbReference type="SUPFAM" id="SSF55550">
    <property type="entry name" value="SH2 domain"/>
    <property type="match status" value="1"/>
</dbReference>
<evidence type="ECO:0000313" key="2">
    <source>
        <dbReference type="Proteomes" id="UP000887565"/>
    </source>
</evidence>
<dbReference type="Pfam" id="PF00017">
    <property type="entry name" value="SH2"/>
    <property type="match status" value="1"/>
</dbReference>
<protein>
    <submittedName>
        <fullName evidence="3">SH2 domain-containing protein</fullName>
    </submittedName>
</protein>
<sequence length="89" mass="10552">MPLRKSPTSAGCKFRLSDYYHGELRHEYLLDLLMKNGDFLIRQSTQSSNVLSVLWDRKVRNFQPDYDGVTYRMMVAVIMLKKMQYTLKN</sequence>
<proteinExistence type="predicted"/>
<accession>A0A915HNX2</accession>
<keyword evidence="2" id="KW-1185">Reference proteome</keyword>
<dbReference type="InterPro" id="IPR000980">
    <property type="entry name" value="SH2"/>
</dbReference>
<dbReference type="WBParaSite" id="nRc.2.0.1.t03180-RA">
    <property type="protein sequence ID" value="nRc.2.0.1.t03180-RA"/>
    <property type="gene ID" value="nRc.2.0.1.g03180"/>
</dbReference>